<accession>A0A8J2SWM3</accession>
<proteinExistence type="predicted"/>
<keyword evidence="1" id="KW-0547">Nucleotide-binding</keyword>
<dbReference type="PROSITE" id="PS50975">
    <property type="entry name" value="ATP_GRASP"/>
    <property type="match status" value="1"/>
</dbReference>
<protein>
    <recommendedName>
        <fullName evidence="2">ATP-grasp domain-containing protein</fullName>
    </recommendedName>
</protein>
<sequence>MGVIRVLLFPCGSGVAEELFEGLHLLRDVELVGATSRSAEGDHGPCLYNEYITDVPLIREGEKCFQTLRAIVRDRRIDVVFPCYDDAIPYLAARRDSLGCALSAPSLETCLVTRSKRLTYERLAPLGVRCPAVYEAGAAVYPCFVKPERGQGSQSSVACGDAAALTEAMRACADPLVCELLPGEEYTVDCASDRDRGLVWYGARRRVRVRAGQSVCTEWCDFQGTPDGDTVKRYATLISDAFGMRGGWFFQLKRNAAGELALLEVAPRLAGAAGLARCLGANLAQLTLLEIRRDAAWSVMTNITCYAPRLRMDKAYATMLVPDAAAGGATPGAAYDTVVVDLDDTLVLGRGAGQRVNVALVAFLFQARNAGKKLVLVTRSASDVSVVLARHALTELWAEIHHLRGGEPKSAHVPPTAIFVDDSFAERREVAAATGVPTFDATMVDALVDRRLWRAAPATSDSPEACPTRYEVRDCLTDTRATGVTVAAIDVVLLDALRARVALHLDDLAARLLAAPGAALDVAPEIWAGLRGALRRASAPTAVVDDVHTLDVDPRSGATIVADLCADNSESIAGGAYRYIACTEVLEHTAAPWAAVVELARLLAPGGLLYLSVPYNFRIHGPLPDAWRINEHGIRHLARHAGLELVELSALETPGRPLHPVHYTVVLAKDPS</sequence>
<reference evidence="3" key="1">
    <citation type="submission" date="2021-11" db="EMBL/GenBank/DDBJ databases">
        <authorList>
            <consortium name="Genoscope - CEA"/>
            <person name="William W."/>
        </authorList>
    </citation>
    <scope>NUCLEOTIDE SEQUENCE</scope>
</reference>
<comment type="caution">
    <text evidence="3">The sequence shown here is derived from an EMBL/GenBank/DDBJ whole genome shotgun (WGS) entry which is preliminary data.</text>
</comment>
<dbReference type="AlphaFoldDB" id="A0A8J2SWM3"/>
<feature type="domain" description="ATP-grasp" evidence="2">
    <location>
        <begin position="96"/>
        <end position="292"/>
    </location>
</feature>
<evidence type="ECO:0000256" key="1">
    <source>
        <dbReference type="PROSITE-ProRule" id="PRU00409"/>
    </source>
</evidence>
<dbReference type="InterPro" id="IPR013815">
    <property type="entry name" value="ATP_grasp_subdomain_1"/>
</dbReference>
<dbReference type="OrthoDB" id="406352at2759"/>
<keyword evidence="1" id="KW-0067">ATP-binding</keyword>
<organism evidence="3 4">
    <name type="scientific">Pelagomonas calceolata</name>
    <dbReference type="NCBI Taxonomy" id="35677"/>
    <lineage>
        <taxon>Eukaryota</taxon>
        <taxon>Sar</taxon>
        <taxon>Stramenopiles</taxon>
        <taxon>Ochrophyta</taxon>
        <taxon>Pelagophyceae</taxon>
        <taxon>Pelagomonadales</taxon>
        <taxon>Pelagomonadaceae</taxon>
        <taxon>Pelagomonas</taxon>
    </lineage>
</organism>
<keyword evidence="4" id="KW-1185">Reference proteome</keyword>
<dbReference type="GO" id="GO:0005524">
    <property type="term" value="F:ATP binding"/>
    <property type="evidence" value="ECO:0007669"/>
    <property type="project" value="UniProtKB-UniRule"/>
</dbReference>
<dbReference type="Proteomes" id="UP000789595">
    <property type="component" value="Unassembled WGS sequence"/>
</dbReference>
<dbReference type="Gene3D" id="3.30.470.20">
    <property type="entry name" value="ATP-grasp fold, B domain"/>
    <property type="match status" value="1"/>
</dbReference>
<dbReference type="SUPFAM" id="SSF56059">
    <property type="entry name" value="Glutathione synthetase ATP-binding domain-like"/>
    <property type="match status" value="1"/>
</dbReference>
<dbReference type="Gene3D" id="3.30.1490.20">
    <property type="entry name" value="ATP-grasp fold, A domain"/>
    <property type="match status" value="1"/>
</dbReference>
<dbReference type="Pfam" id="PF13489">
    <property type="entry name" value="Methyltransf_23"/>
    <property type="match status" value="1"/>
</dbReference>
<name>A0A8J2SWM3_9STRA</name>
<dbReference type="InterPro" id="IPR029063">
    <property type="entry name" value="SAM-dependent_MTases_sf"/>
</dbReference>
<dbReference type="SUPFAM" id="SSF53335">
    <property type="entry name" value="S-adenosyl-L-methionine-dependent methyltransferases"/>
    <property type="match status" value="1"/>
</dbReference>
<evidence type="ECO:0000313" key="3">
    <source>
        <dbReference type="EMBL" id="CAH0378915.1"/>
    </source>
</evidence>
<dbReference type="InterPro" id="IPR011761">
    <property type="entry name" value="ATP-grasp"/>
</dbReference>
<dbReference type="Gene3D" id="3.40.50.20">
    <property type="match status" value="1"/>
</dbReference>
<dbReference type="GO" id="GO:0046872">
    <property type="term" value="F:metal ion binding"/>
    <property type="evidence" value="ECO:0007669"/>
    <property type="project" value="InterPro"/>
</dbReference>
<dbReference type="Pfam" id="PF15632">
    <property type="entry name" value="ATPgrasp_Ter"/>
    <property type="match status" value="1"/>
</dbReference>
<gene>
    <name evidence="3" type="ORF">PECAL_6P05150</name>
</gene>
<dbReference type="Gene3D" id="3.40.50.150">
    <property type="entry name" value="Vaccinia Virus protein VP39"/>
    <property type="match status" value="1"/>
</dbReference>
<dbReference type="EMBL" id="CAKKNE010000006">
    <property type="protein sequence ID" value="CAH0378915.1"/>
    <property type="molecule type" value="Genomic_DNA"/>
</dbReference>
<evidence type="ECO:0000313" key="4">
    <source>
        <dbReference type="Proteomes" id="UP000789595"/>
    </source>
</evidence>
<evidence type="ECO:0000259" key="2">
    <source>
        <dbReference type="PROSITE" id="PS50975"/>
    </source>
</evidence>